<feature type="signal peptide" evidence="1">
    <location>
        <begin position="1"/>
        <end position="19"/>
    </location>
</feature>
<evidence type="ECO:0000313" key="3">
    <source>
        <dbReference type="Proteomes" id="UP001272325"/>
    </source>
</evidence>
<feature type="chain" id="PRO_5047534118" evidence="1">
    <location>
        <begin position="20"/>
        <end position="113"/>
    </location>
</feature>
<gene>
    <name evidence="2" type="ORF">SBW85_20355</name>
</gene>
<dbReference type="RefSeq" id="WP_102943167.1">
    <property type="nucleotide sequence ID" value="NZ_AP024894.1"/>
</dbReference>
<sequence length="113" mass="13151">MKHLKFILLMSLITTNVYADSTKARCDVYVNDEVKPHKVIACNFSQRQGYITINRDDGIVHDLSPVENAIGTFKDQNNEMVYRQSGLGTHGLIFRFPQQRVFVYWDSNFFDEE</sequence>
<evidence type="ECO:0000313" key="2">
    <source>
        <dbReference type="EMBL" id="MDW6020061.1"/>
    </source>
</evidence>
<comment type="caution">
    <text evidence="2">The sequence shown here is derived from an EMBL/GenBank/DDBJ whole genome shotgun (WGS) entry which is preliminary data.</text>
</comment>
<reference evidence="2 3" key="1">
    <citation type="submission" date="2023-11" db="EMBL/GenBank/DDBJ databases">
        <title>Plant-associative lifestyle of Vibrio porteresiae and its evolutionary dynamics.</title>
        <authorList>
            <person name="Rameshkumar N."/>
            <person name="Kirti K."/>
        </authorList>
    </citation>
    <scope>NUCLEOTIDE SEQUENCE [LARGE SCALE GENOMIC DNA]</scope>
    <source>
        <strain evidence="2 3">MSSRF60</strain>
    </source>
</reference>
<accession>A0ABU4INI2</accession>
<evidence type="ECO:0000256" key="1">
    <source>
        <dbReference type="SAM" id="SignalP"/>
    </source>
</evidence>
<protein>
    <submittedName>
        <fullName evidence="2">Uncharacterized protein</fullName>
    </submittedName>
</protein>
<dbReference type="EMBL" id="JAWRCN010000002">
    <property type="protein sequence ID" value="MDW6020061.1"/>
    <property type="molecule type" value="Genomic_DNA"/>
</dbReference>
<proteinExistence type="predicted"/>
<keyword evidence="3" id="KW-1185">Reference proteome</keyword>
<dbReference type="Proteomes" id="UP001272325">
    <property type="component" value="Unassembled WGS sequence"/>
</dbReference>
<organism evidence="2 3">
    <name type="scientific">Vibrio plantisponsor</name>
    <dbReference type="NCBI Taxonomy" id="664643"/>
    <lineage>
        <taxon>Bacteria</taxon>
        <taxon>Pseudomonadati</taxon>
        <taxon>Pseudomonadota</taxon>
        <taxon>Gammaproteobacteria</taxon>
        <taxon>Vibrionales</taxon>
        <taxon>Vibrionaceae</taxon>
        <taxon>Vibrio</taxon>
    </lineage>
</organism>
<name>A0ABU4INI2_9VIBR</name>
<keyword evidence="1" id="KW-0732">Signal</keyword>